<comment type="similarity">
    <text evidence="1">Belongs to the IUNH family.</text>
</comment>
<dbReference type="InParanoid" id="A0A0C2XBM7"/>
<dbReference type="EMBL" id="KN818237">
    <property type="protein sequence ID" value="KIL66243.1"/>
    <property type="molecule type" value="Genomic_DNA"/>
</dbReference>
<dbReference type="Proteomes" id="UP000054549">
    <property type="component" value="Unassembled WGS sequence"/>
</dbReference>
<gene>
    <name evidence="5" type="ORF">M378DRAFT_103735</name>
</gene>
<name>A0A0C2XBM7_AMAMK</name>
<sequence length="359" mass="38627">MEKRFVWLDADPVRLLYIVASFGHDDALAILLAVHSPTIHLLGVSTVHGNTTSEWTALNAARCLYAFAAQPHIRIYPGATKPLIVSSRHDPQIHGVDGLAGVQGLPDPADPNVQALFAVHEDGSRIGAIEGMAKSIKETWQGGSGHKVTLVSTGSMTNVALFVSVYPDLLDAIDELVFMGGAVGTGNRSPVAEFNILVDPHAAHIAINAPIKKVMIPLNVTHTVIATESVRDRILGGAEVPASSLRNTLSTLVGFFADAYKTTFGFDDGPPLHDPLTIAYIARPDLFKTTRHRVDIELAGNHTIGETVLDIWNYRACDDSWGPNGKNCIVAEQVDVSAFFDLLHECIARCDPVSPINIP</sequence>
<organism evidence="5 6">
    <name type="scientific">Amanita muscaria (strain Koide BX008)</name>
    <dbReference type="NCBI Taxonomy" id="946122"/>
    <lineage>
        <taxon>Eukaryota</taxon>
        <taxon>Fungi</taxon>
        <taxon>Dikarya</taxon>
        <taxon>Basidiomycota</taxon>
        <taxon>Agaricomycotina</taxon>
        <taxon>Agaricomycetes</taxon>
        <taxon>Agaricomycetidae</taxon>
        <taxon>Agaricales</taxon>
        <taxon>Pluteineae</taxon>
        <taxon>Amanitaceae</taxon>
        <taxon>Amanita</taxon>
    </lineage>
</organism>
<dbReference type="GO" id="GO:0006152">
    <property type="term" value="P:purine nucleoside catabolic process"/>
    <property type="evidence" value="ECO:0007669"/>
    <property type="project" value="TreeGrafter"/>
</dbReference>
<dbReference type="InterPro" id="IPR001910">
    <property type="entry name" value="Inosine/uridine_hydrolase_dom"/>
</dbReference>
<dbReference type="GO" id="GO:0008477">
    <property type="term" value="F:purine nucleosidase activity"/>
    <property type="evidence" value="ECO:0007669"/>
    <property type="project" value="TreeGrafter"/>
</dbReference>
<dbReference type="InterPro" id="IPR023186">
    <property type="entry name" value="IUNH"/>
</dbReference>
<dbReference type="PANTHER" id="PTHR12304:SF4">
    <property type="entry name" value="URIDINE NUCLEOSIDASE"/>
    <property type="match status" value="1"/>
</dbReference>
<keyword evidence="6" id="KW-1185">Reference proteome</keyword>
<evidence type="ECO:0000313" key="6">
    <source>
        <dbReference type="Proteomes" id="UP000054549"/>
    </source>
</evidence>
<proteinExistence type="inferred from homology"/>
<dbReference type="STRING" id="946122.A0A0C2XBM7"/>
<keyword evidence="3" id="KW-0326">Glycosidase</keyword>
<evidence type="ECO:0000256" key="2">
    <source>
        <dbReference type="ARBA" id="ARBA00022801"/>
    </source>
</evidence>
<dbReference type="AlphaFoldDB" id="A0A0C2XBM7"/>
<dbReference type="InterPro" id="IPR036452">
    <property type="entry name" value="Ribo_hydro-like"/>
</dbReference>
<dbReference type="FunCoup" id="A0A0C2XBM7">
    <property type="interactions" value="276"/>
</dbReference>
<evidence type="ECO:0000256" key="3">
    <source>
        <dbReference type="ARBA" id="ARBA00023295"/>
    </source>
</evidence>
<protein>
    <recommendedName>
        <fullName evidence="4">Inosine/uridine-preferring nucleoside hydrolase domain-containing protein</fullName>
    </recommendedName>
</protein>
<dbReference type="HOGENOM" id="CLU_036838_2_0_1"/>
<dbReference type="SUPFAM" id="SSF53590">
    <property type="entry name" value="Nucleoside hydrolase"/>
    <property type="match status" value="1"/>
</dbReference>
<dbReference type="GO" id="GO:0005829">
    <property type="term" value="C:cytosol"/>
    <property type="evidence" value="ECO:0007669"/>
    <property type="project" value="TreeGrafter"/>
</dbReference>
<feature type="domain" description="Inosine/uridine-preferring nucleoside hydrolase" evidence="4">
    <location>
        <begin position="6"/>
        <end position="341"/>
    </location>
</feature>
<dbReference type="OrthoDB" id="432381at2759"/>
<reference evidence="5 6" key="1">
    <citation type="submission" date="2014-04" db="EMBL/GenBank/DDBJ databases">
        <title>Evolutionary Origins and Diversification of the Mycorrhizal Mutualists.</title>
        <authorList>
            <consortium name="DOE Joint Genome Institute"/>
            <consortium name="Mycorrhizal Genomics Consortium"/>
            <person name="Kohler A."/>
            <person name="Kuo A."/>
            <person name="Nagy L.G."/>
            <person name="Floudas D."/>
            <person name="Copeland A."/>
            <person name="Barry K.W."/>
            <person name="Cichocki N."/>
            <person name="Veneault-Fourrey C."/>
            <person name="LaButti K."/>
            <person name="Lindquist E.A."/>
            <person name="Lipzen A."/>
            <person name="Lundell T."/>
            <person name="Morin E."/>
            <person name="Murat C."/>
            <person name="Riley R."/>
            <person name="Ohm R."/>
            <person name="Sun H."/>
            <person name="Tunlid A."/>
            <person name="Henrissat B."/>
            <person name="Grigoriev I.V."/>
            <person name="Hibbett D.S."/>
            <person name="Martin F."/>
        </authorList>
    </citation>
    <scope>NUCLEOTIDE SEQUENCE [LARGE SCALE GENOMIC DNA]</scope>
    <source>
        <strain evidence="5 6">Koide BX008</strain>
    </source>
</reference>
<evidence type="ECO:0000313" key="5">
    <source>
        <dbReference type="EMBL" id="KIL66243.1"/>
    </source>
</evidence>
<dbReference type="Gene3D" id="3.90.245.10">
    <property type="entry name" value="Ribonucleoside hydrolase-like"/>
    <property type="match status" value="1"/>
</dbReference>
<dbReference type="PANTHER" id="PTHR12304">
    <property type="entry name" value="INOSINE-URIDINE PREFERRING NUCLEOSIDE HYDROLASE"/>
    <property type="match status" value="1"/>
</dbReference>
<evidence type="ECO:0000259" key="4">
    <source>
        <dbReference type="Pfam" id="PF01156"/>
    </source>
</evidence>
<dbReference type="Pfam" id="PF01156">
    <property type="entry name" value="IU_nuc_hydro"/>
    <property type="match status" value="1"/>
</dbReference>
<accession>A0A0C2XBM7</accession>
<keyword evidence="2" id="KW-0378">Hydrolase</keyword>
<evidence type="ECO:0000256" key="1">
    <source>
        <dbReference type="ARBA" id="ARBA00009176"/>
    </source>
</evidence>